<dbReference type="GeneID" id="25417446"/>
<protein>
    <submittedName>
        <fullName evidence="1">Uncharacterized protein</fullName>
    </submittedName>
</protein>
<name>A0A074WAB3_9PEZI</name>
<dbReference type="AlphaFoldDB" id="A0A074WAB3"/>
<sequence>MPAMDIKKHILLNLQLDSIELEDFSITTATTKRGTQEIHTVYVVASNPRMTIARASGNTLDEAMQALLKVTSN</sequence>
<dbReference type="EMBL" id="KL584719">
    <property type="protein sequence ID" value="KEQ69863.1"/>
    <property type="molecule type" value="Genomic_DNA"/>
</dbReference>
<dbReference type="Proteomes" id="UP000027730">
    <property type="component" value="Unassembled WGS sequence"/>
</dbReference>
<gene>
    <name evidence="1" type="ORF">M436DRAFT_84918</name>
</gene>
<proteinExistence type="predicted"/>
<keyword evidence="2" id="KW-1185">Reference proteome</keyword>
<evidence type="ECO:0000313" key="1">
    <source>
        <dbReference type="EMBL" id="KEQ69863.1"/>
    </source>
</evidence>
<dbReference type="HOGENOM" id="CLU_2704416_0_0_1"/>
<organism evidence="1 2">
    <name type="scientific">Aureobasidium namibiae CBS 147.97</name>
    <dbReference type="NCBI Taxonomy" id="1043004"/>
    <lineage>
        <taxon>Eukaryota</taxon>
        <taxon>Fungi</taxon>
        <taxon>Dikarya</taxon>
        <taxon>Ascomycota</taxon>
        <taxon>Pezizomycotina</taxon>
        <taxon>Dothideomycetes</taxon>
        <taxon>Dothideomycetidae</taxon>
        <taxon>Dothideales</taxon>
        <taxon>Saccotheciaceae</taxon>
        <taxon>Aureobasidium</taxon>
    </lineage>
</organism>
<reference evidence="1 2" key="1">
    <citation type="journal article" date="2014" name="BMC Genomics">
        <title>Genome sequencing of four Aureobasidium pullulans varieties: biotechnological potential, stress tolerance, and description of new species.</title>
        <authorList>
            <person name="Gostin Ar C."/>
            <person name="Ohm R.A."/>
            <person name="Kogej T."/>
            <person name="Sonjak S."/>
            <person name="Turk M."/>
            <person name="Zajc J."/>
            <person name="Zalar P."/>
            <person name="Grube M."/>
            <person name="Sun H."/>
            <person name="Han J."/>
            <person name="Sharma A."/>
            <person name="Chiniquy J."/>
            <person name="Ngan C.Y."/>
            <person name="Lipzen A."/>
            <person name="Barry K."/>
            <person name="Grigoriev I.V."/>
            <person name="Gunde-Cimerman N."/>
        </authorList>
    </citation>
    <scope>NUCLEOTIDE SEQUENCE [LARGE SCALE GENOMIC DNA]</scope>
    <source>
        <strain evidence="1 2">CBS 147.97</strain>
    </source>
</reference>
<evidence type="ECO:0000313" key="2">
    <source>
        <dbReference type="Proteomes" id="UP000027730"/>
    </source>
</evidence>
<dbReference type="RefSeq" id="XP_013424167.1">
    <property type="nucleotide sequence ID" value="XM_013568713.1"/>
</dbReference>
<accession>A0A074WAB3</accession>